<sequence>MHMGAERRVPLFREQGLSVGGAAQGDRHRLGDVKATVPVGIANGCRRAGHKKPRTEDRTKFIQNRYRKNRNREVRRQPSWPPTRDATRRLLRPPPASTHLAASPSLLRPPPASTHLAASPSLLRPPQPPRRVQSGGEDTESFWVELLSLGLEEKRREGGGGGED</sequence>
<reference evidence="2" key="1">
    <citation type="submission" date="2020-07" db="EMBL/GenBank/DDBJ databases">
        <title>Genome sequence and genetic diversity analysis of an under-domesticated orphan crop, white fonio (Digitaria exilis).</title>
        <authorList>
            <person name="Bennetzen J.L."/>
            <person name="Chen S."/>
            <person name="Ma X."/>
            <person name="Wang X."/>
            <person name="Yssel A.E.J."/>
            <person name="Chaluvadi S.R."/>
            <person name="Johnson M."/>
            <person name="Gangashetty P."/>
            <person name="Hamidou F."/>
            <person name="Sanogo M.D."/>
            <person name="Zwaenepoel A."/>
            <person name="Wallace J."/>
            <person name="Van De Peer Y."/>
            <person name="Van Deynze A."/>
        </authorList>
    </citation>
    <scope>NUCLEOTIDE SEQUENCE</scope>
    <source>
        <tissue evidence="2">Leaves</tissue>
    </source>
</reference>
<dbReference type="AlphaFoldDB" id="A0A835A258"/>
<feature type="region of interest" description="Disordered" evidence="1">
    <location>
        <begin position="44"/>
        <end position="139"/>
    </location>
</feature>
<evidence type="ECO:0000313" key="2">
    <source>
        <dbReference type="EMBL" id="KAF8650105.1"/>
    </source>
</evidence>
<dbReference type="Proteomes" id="UP000636709">
    <property type="component" value="Unassembled WGS sequence"/>
</dbReference>
<keyword evidence="3" id="KW-1185">Reference proteome</keyword>
<evidence type="ECO:0000256" key="1">
    <source>
        <dbReference type="SAM" id="MobiDB-lite"/>
    </source>
</evidence>
<protein>
    <submittedName>
        <fullName evidence="2">Uncharacterized protein</fullName>
    </submittedName>
</protein>
<comment type="caution">
    <text evidence="2">The sequence shown here is derived from an EMBL/GenBank/DDBJ whole genome shotgun (WGS) entry which is preliminary data.</text>
</comment>
<evidence type="ECO:0000313" key="3">
    <source>
        <dbReference type="Proteomes" id="UP000636709"/>
    </source>
</evidence>
<gene>
    <name evidence="2" type="ORF">HU200_064079</name>
</gene>
<organism evidence="2 3">
    <name type="scientific">Digitaria exilis</name>
    <dbReference type="NCBI Taxonomy" id="1010633"/>
    <lineage>
        <taxon>Eukaryota</taxon>
        <taxon>Viridiplantae</taxon>
        <taxon>Streptophyta</taxon>
        <taxon>Embryophyta</taxon>
        <taxon>Tracheophyta</taxon>
        <taxon>Spermatophyta</taxon>
        <taxon>Magnoliopsida</taxon>
        <taxon>Liliopsida</taxon>
        <taxon>Poales</taxon>
        <taxon>Poaceae</taxon>
        <taxon>PACMAD clade</taxon>
        <taxon>Panicoideae</taxon>
        <taxon>Panicodae</taxon>
        <taxon>Paniceae</taxon>
        <taxon>Anthephorinae</taxon>
        <taxon>Digitaria</taxon>
    </lineage>
</organism>
<proteinExistence type="predicted"/>
<dbReference type="EMBL" id="JACEFO010002740">
    <property type="protein sequence ID" value="KAF8650105.1"/>
    <property type="molecule type" value="Genomic_DNA"/>
</dbReference>
<accession>A0A835A258</accession>
<name>A0A835A258_9POAL</name>